<dbReference type="AlphaFoldDB" id="A0A835TYL2"/>
<proteinExistence type="predicted"/>
<dbReference type="Proteomes" id="UP000618051">
    <property type="component" value="Unassembled WGS sequence"/>
</dbReference>
<dbReference type="Pfam" id="PF13843">
    <property type="entry name" value="DDE_Tnp_1_7"/>
    <property type="match status" value="1"/>
</dbReference>
<dbReference type="InterPro" id="IPR042423">
    <property type="entry name" value="PGBD5"/>
</dbReference>
<dbReference type="InterPro" id="IPR029526">
    <property type="entry name" value="PGBD"/>
</dbReference>
<evidence type="ECO:0000259" key="1">
    <source>
        <dbReference type="Pfam" id="PF13843"/>
    </source>
</evidence>
<dbReference type="OrthoDB" id="118105at2759"/>
<dbReference type="GO" id="GO:0004803">
    <property type="term" value="F:transposase activity"/>
    <property type="evidence" value="ECO:0007669"/>
    <property type="project" value="InterPro"/>
</dbReference>
<dbReference type="EMBL" id="JADDUC020000003">
    <property type="protein sequence ID" value="KAI1240768.1"/>
    <property type="molecule type" value="Genomic_DNA"/>
</dbReference>
<name>A0A835TYL2_9PASS</name>
<gene>
    <name evidence="3" type="ORF">IHE44_0009211</name>
    <name evidence="2" type="ORF">IHE44_007663</name>
</gene>
<accession>A0A835TYL2</accession>
<sequence length="911" mass="101547">MVVFQLLVSCPQTPETYSVTNLIRCLENDAKILALTAETHLGPTRKMPLTASAMDFFQLFVPDNVLKNMVVQTNMYAKKYQERFGSDDAWIDVTLTEMKAFLGYMISTSIHHCESVLSIWSSGFYSNKSIALIMTQSRFEKILKYFHIVAFRSSQTTHSLYKIQPFLDSLQNGFDSAFRPSQAQVLHEPLIDEDPVFIATCTERELRKRKKRKFSLWVRQCSSTGFICQSSCQNIVSRKFQSGGSEIYVHLKEGSGADGLDALKNKPQLHSMVAKSLCQNASGKNYIIFTGPSITSLNLFEEFEKQDLYKEHIYPSLTYPDEMARVIIKRKSGEIPCPLAVEAFAAHLSYICKYDDKYSNSALWSTYQQCTLSLYSHILPPTVDSSSSNHSLLTINLRRSISKLPKTVMYFISHKPNKTWQQVFWFAISIAINNAYILYKMSEAYHVTRTNPVRLHRGLWLSAAAIPHGITAVLQSLAGEHMIRLQSVFANNRSKDVPHALGCVPPFPVAAKSPLGPGCPASPVAQYHKTEVKRFWLFNTAKSQKSFQHAQEVIKPQCVSAAQSGGWLIPEKCVGASTGQWINMTMPWLRAGLPKTGPSMRRFCLGICSPSFIQEARAAAREVLRFTGIGNPQTWMRISSPEQRDSPPTAQPLSCTGLEAAGTNCSAKTPSSITTKFQYRVVVQQASGKSQIMNSLKAWEGLFPDCYPKEQPAGVMTRLPLSKGADAKHNRAARELPCHSPNPRELEMLSCSSVAFPVLYNGQKHDPKGGEAGSAFLSLSAATNRLAQLSRWSYHQESTPVHFKTNLLERERGGTEVDESILQKLSVNFHCCDKEGLQISTLLRAATQGLVEDTPPNAYLLHSEKTDSQDNAMTHTTTQIKCGTQVGLKNKRGSIIEMNLGTSRTLVTLVT</sequence>
<dbReference type="PANTHER" id="PTHR28576">
    <property type="entry name" value="PIGGYBAC TRANSPOSABLE ELEMENT-DERIVED PROTEIN 5"/>
    <property type="match status" value="1"/>
</dbReference>
<comment type="caution">
    <text evidence="2">The sequence shown here is derived from an EMBL/GenBank/DDBJ whole genome shotgun (WGS) entry which is preliminary data.</text>
</comment>
<dbReference type="GO" id="GO:0098038">
    <property type="term" value="P:non-replicative DNA transposition"/>
    <property type="evidence" value="ECO:0007669"/>
    <property type="project" value="InterPro"/>
</dbReference>
<organism evidence="2">
    <name type="scientific">Lamprotornis superbus</name>
    <dbReference type="NCBI Taxonomy" id="245042"/>
    <lineage>
        <taxon>Eukaryota</taxon>
        <taxon>Metazoa</taxon>
        <taxon>Chordata</taxon>
        <taxon>Craniata</taxon>
        <taxon>Vertebrata</taxon>
        <taxon>Euteleostomi</taxon>
        <taxon>Archelosauria</taxon>
        <taxon>Archosauria</taxon>
        <taxon>Dinosauria</taxon>
        <taxon>Saurischia</taxon>
        <taxon>Theropoda</taxon>
        <taxon>Coelurosauria</taxon>
        <taxon>Aves</taxon>
        <taxon>Neognathae</taxon>
        <taxon>Neoaves</taxon>
        <taxon>Telluraves</taxon>
        <taxon>Australaves</taxon>
        <taxon>Passeriformes</taxon>
        <taxon>Sturnidae</taxon>
        <taxon>Lamprotornis</taxon>
    </lineage>
</organism>
<evidence type="ECO:0000313" key="2">
    <source>
        <dbReference type="EMBL" id="KAG0123210.1"/>
    </source>
</evidence>
<reference evidence="3 4" key="2">
    <citation type="journal article" date="2021" name="J. Hered.">
        <title>Feather Gene Expression Elucidates the Developmental Basis of Plumage Iridescence in African Starlings.</title>
        <authorList>
            <person name="Rubenstein D.R."/>
            <person name="Corvelo A."/>
            <person name="MacManes M.D."/>
            <person name="Maia R."/>
            <person name="Narzisi G."/>
            <person name="Rousaki A."/>
            <person name="Vandenabeele P."/>
            <person name="Shawkey M.D."/>
            <person name="Solomon J."/>
        </authorList>
    </citation>
    <scope>NUCLEOTIDE SEQUENCE [LARGE SCALE GENOMIC DNA]</scope>
    <source>
        <strain evidence="3">SS15</strain>
    </source>
</reference>
<evidence type="ECO:0000313" key="4">
    <source>
        <dbReference type="Proteomes" id="UP000618051"/>
    </source>
</evidence>
<dbReference type="EMBL" id="JADDUC010000030">
    <property type="protein sequence ID" value="KAG0123210.1"/>
    <property type="molecule type" value="Genomic_DNA"/>
</dbReference>
<reference evidence="2" key="1">
    <citation type="submission" date="2020-10" db="EMBL/GenBank/DDBJ databases">
        <title>Feather gene expression reveals the developmental basis of iridescence in African starlings.</title>
        <authorList>
            <person name="Rubenstein D.R."/>
        </authorList>
    </citation>
    <scope>NUCLEOTIDE SEQUENCE</scope>
    <source>
        <strain evidence="2">SS15</strain>
        <tissue evidence="2">Liver</tissue>
    </source>
</reference>
<dbReference type="PANTHER" id="PTHR28576:SF2">
    <property type="entry name" value="PIGGYBAC TRANSPOSABLE ELEMENT-DERIVED PROTEIN 5"/>
    <property type="match status" value="1"/>
</dbReference>
<feature type="domain" description="PiggyBac transposable element-derived protein" evidence="1">
    <location>
        <begin position="52"/>
        <end position="309"/>
    </location>
</feature>
<evidence type="ECO:0000313" key="3">
    <source>
        <dbReference type="EMBL" id="KAI1240768.1"/>
    </source>
</evidence>
<dbReference type="GO" id="GO:0005634">
    <property type="term" value="C:nucleus"/>
    <property type="evidence" value="ECO:0007669"/>
    <property type="project" value="TreeGrafter"/>
</dbReference>
<protein>
    <recommendedName>
        <fullName evidence="1">PiggyBac transposable element-derived protein domain-containing protein</fullName>
    </recommendedName>
</protein>
<reference evidence="3" key="3">
    <citation type="submission" date="2022-01" db="EMBL/GenBank/DDBJ databases">
        <authorList>
            <person name="Rubenstein D.R."/>
        </authorList>
    </citation>
    <scope>NUCLEOTIDE SEQUENCE</scope>
    <source>
        <strain evidence="3">SS15</strain>
        <tissue evidence="3">Liver</tissue>
    </source>
</reference>
<keyword evidence="4" id="KW-1185">Reference proteome</keyword>